<accession>A0A834LHD4</accession>
<dbReference type="SUPFAM" id="SSF48371">
    <property type="entry name" value="ARM repeat"/>
    <property type="match status" value="1"/>
</dbReference>
<dbReference type="InterPro" id="IPR024687">
    <property type="entry name" value="MMS19_C"/>
</dbReference>
<dbReference type="InterPro" id="IPR039920">
    <property type="entry name" value="MMS19"/>
</dbReference>
<dbReference type="GO" id="GO:0097361">
    <property type="term" value="C:cytosolic [4Fe-4S] assembly targeting complex"/>
    <property type="evidence" value="ECO:0007669"/>
    <property type="project" value="UniProtKB-UniRule"/>
</dbReference>
<keyword evidence="5" id="KW-0234">DNA repair</keyword>
<evidence type="ECO:0000259" key="6">
    <source>
        <dbReference type="Pfam" id="PF12460"/>
    </source>
</evidence>
<comment type="similarity">
    <text evidence="2 5">Belongs to the MET18/MMS19 family.</text>
</comment>
<organism evidence="8 9">
    <name type="scientific">Rhododendron simsii</name>
    <name type="common">Sims's rhododendron</name>
    <dbReference type="NCBI Taxonomy" id="118357"/>
    <lineage>
        <taxon>Eukaryota</taxon>
        <taxon>Viridiplantae</taxon>
        <taxon>Streptophyta</taxon>
        <taxon>Embryophyta</taxon>
        <taxon>Tracheophyta</taxon>
        <taxon>Spermatophyta</taxon>
        <taxon>Magnoliopsida</taxon>
        <taxon>eudicotyledons</taxon>
        <taxon>Gunneridae</taxon>
        <taxon>Pentapetalae</taxon>
        <taxon>asterids</taxon>
        <taxon>Ericales</taxon>
        <taxon>Ericaceae</taxon>
        <taxon>Ericoideae</taxon>
        <taxon>Rhodoreae</taxon>
        <taxon>Rhododendron</taxon>
    </lineage>
</organism>
<evidence type="ECO:0000256" key="4">
    <source>
        <dbReference type="ARBA" id="ARBA00023242"/>
    </source>
</evidence>
<dbReference type="InterPro" id="IPR011989">
    <property type="entry name" value="ARM-like"/>
</dbReference>
<dbReference type="PANTHER" id="PTHR12891:SF0">
    <property type="entry name" value="MMS19 NUCLEOTIDE EXCISION REPAIR PROTEIN HOMOLOG"/>
    <property type="match status" value="1"/>
</dbReference>
<dbReference type="InterPro" id="IPR029240">
    <property type="entry name" value="MMS19_N"/>
</dbReference>
<evidence type="ECO:0000259" key="7">
    <source>
        <dbReference type="Pfam" id="PF14500"/>
    </source>
</evidence>
<keyword evidence="5" id="KW-0227">DNA damage</keyword>
<evidence type="ECO:0000256" key="3">
    <source>
        <dbReference type="ARBA" id="ARBA00022737"/>
    </source>
</evidence>
<evidence type="ECO:0000256" key="2">
    <source>
        <dbReference type="ARBA" id="ARBA00009340"/>
    </source>
</evidence>
<protein>
    <recommendedName>
        <fullName evidence="5">MMS19 nucleotide excision repair protein</fullName>
    </recommendedName>
</protein>
<dbReference type="AlphaFoldDB" id="A0A834LHD4"/>
<gene>
    <name evidence="8" type="ORF">RHSIM_Rhsim08G0227600</name>
</gene>
<evidence type="ECO:0000256" key="1">
    <source>
        <dbReference type="ARBA" id="ARBA00004123"/>
    </source>
</evidence>
<dbReference type="PANTHER" id="PTHR12891">
    <property type="entry name" value="DNA REPAIR/TRANSCRIPTION PROTEIN MET18/MMS19"/>
    <property type="match status" value="1"/>
</dbReference>
<proteinExistence type="inferred from homology"/>
<dbReference type="GO" id="GO:0005634">
    <property type="term" value="C:nucleus"/>
    <property type="evidence" value="ECO:0007669"/>
    <property type="project" value="UniProtKB-SubCell"/>
</dbReference>
<dbReference type="InterPro" id="IPR016024">
    <property type="entry name" value="ARM-type_fold"/>
</dbReference>
<keyword evidence="9" id="KW-1185">Reference proteome</keyword>
<dbReference type="GO" id="GO:0051604">
    <property type="term" value="P:protein maturation"/>
    <property type="evidence" value="ECO:0007669"/>
    <property type="project" value="UniProtKB-UniRule"/>
</dbReference>
<evidence type="ECO:0000256" key="5">
    <source>
        <dbReference type="RuleBase" id="RU367072"/>
    </source>
</evidence>
<keyword evidence="4 5" id="KW-0539">Nucleus</keyword>
<comment type="subcellular location">
    <subcellularLocation>
        <location evidence="1 5">Nucleus</location>
    </subcellularLocation>
</comment>
<dbReference type="Proteomes" id="UP000626092">
    <property type="component" value="Unassembled WGS sequence"/>
</dbReference>
<comment type="caution">
    <text evidence="8">The sequence shown here is derived from an EMBL/GenBank/DDBJ whole genome shotgun (WGS) entry which is preliminary data.</text>
</comment>
<evidence type="ECO:0000313" key="9">
    <source>
        <dbReference type="Proteomes" id="UP000626092"/>
    </source>
</evidence>
<dbReference type="GO" id="GO:0016226">
    <property type="term" value="P:iron-sulfur cluster assembly"/>
    <property type="evidence" value="ECO:0007669"/>
    <property type="project" value="UniProtKB-UniRule"/>
</dbReference>
<dbReference type="Gene3D" id="1.25.10.10">
    <property type="entry name" value="Leucine-rich Repeat Variant"/>
    <property type="match status" value="1"/>
</dbReference>
<feature type="domain" description="MMS19 C-terminal" evidence="6">
    <location>
        <begin position="762"/>
        <end position="1169"/>
    </location>
</feature>
<evidence type="ECO:0000313" key="8">
    <source>
        <dbReference type="EMBL" id="KAF7134259.1"/>
    </source>
</evidence>
<keyword evidence="3" id="KW-0677">Repeat</keyword>
<dbReference type="Pfam" id="PF12460">
    <property type="entry name" value="MMS19_C"/>
    <property type="match status" value="1"/>
</dbReference>
<dbReference type="GO" id="GO:0006281">
    <property type="term" value="P:DNA repair"/>
    <property type="evidence" value="ECO:0007669"/>
    <property type="project" value="UniProtKB-UniRule"/>
</dbReference>
<dbReference type="EMBL" id="WJXA01000008">
    <property type="protein sequence ID" value="KAF7134259.1"/>
    <property type="molecule type" value="Genomic_DNA"/>
</dbReference>
<sequence length="1232" mass="136047">MADSIYWIKHVESYVDSSGSSSQQVASLDAIAALLKNDMLKIEQLVRDMEMYLTTTDSIIRSRVAFATIFENAGSSIESAFASIVYSSEWKALHLVGAIEASWSITTTIVEGLLKDGEDGGILLLAELLQRLASKPLNDAVIRSLIGFFTERLADWKALRGALVGCLALMKRKSNVGMVTINEARAVAQSYIVNLQVQSLGQHDRKLCYELLECLFDRYPDVVAALDDNIVHGICEAIDGEKDPQCLMITFRIVELLARIFPDPSGPLASFAEELFEILGSYFPIHFTHPKGDEVEVKRDELSRALMLAFASTPLFEPFAIPLLLEKLSSTLPSTKVESLRYLSYCSVLYGAERMAQHAETLWASLKDALFNSLESISSLELEPVDDMGFQGNQIATEALLLLQKVVQQNEGSFLSLIVGDEEINLTINSITTFKNYGHIPMPNKKKLHAVGRILSVSARASIASCNRVFEIFFVRLMDTLRLSGSCGDIQLEDGYKFSGRLDYGALYLCIELLTACRCLVLGSEGRTSTTVSAHETWSCMLQSFCRSLTEAFSFTLVTTADEESQNAYVHSGVRGLQIMATFPGSFLPVPKLIFESILMRLMSIITLNFDNGLLWKLSLKALVEIASFVDTRHDSDKATCFKGLVVERIVLLLSSNDSTMPLSLKLKAISEIGPTGLNFMLSIVQGLEKAVFDRLSDALVHGNIESAESAVQLLECLSNKLLPCNTSWHGLRFDKIGGYEEFPFHFAVDIWDHIAKNTDFNIGLLDNELLDATMTAVKLAVAKCSEESQSIIIQKALNVLFSSATFPSEESISGVNPSKLEASQHNHGLNSFPYRDKWIVSLFASVIIALRPQTRIPNVKVIVHILLTTLLSGHVPAAQALGSMVNKLPLKSNGMETSDVCSLEAALDIIFSSSVWTPDDSGLRRFCGTSDGSEIGSSGLRLSFLSSSLLQVHAIVGLAWMGKGLLMRGHEKVKDITMTIFSCLLSNSDSAALSLKQHPIKDSDEEDVLPLMKSAADAFHILMSDSEACLNRRFHAVIRPLYKQRFFSTMMPVLISSVVKSNSSITRSMLYRAFAHIISDTPHSAILSEAKKLIPLLVDSLSMLSEDISNSEVIYSVLLVLSAILTDNTGQEAVVENAYIIITRLLGLISYPHMMLVRETAIQCLVAMSALPHTRIYPMRSQVLRAISNALDDPKRAVRQEAVRCRQAWLRIQDLYSWQQLHLGVFNIEKA</sequence>
<name>A0A834LHD4_RHOSS</name>
<comment type="function">
    <text evidence="5">Key component of the cytosolic iron-sulfur protein assembly (CIA) complex, a multiprotein complex that mediates the incorporation of iron-sulfur cluster into apoproteins specifically involved in DNA metabolism and genomic integrity. In the CIA complex, MMS19 acts as an adapter between early-acting CIA components and a subset of cellular target iron-sulfur proteins.</text>
</comment>
<feature type="domain" description="MMS19 N-terminal" evidence="7">
    <location>
        <begin position="121"/>
        <end position="372"/>
    </location>
</feature>
<dbReference type="OrthoDB" id="342900at2759"/>
<dbReference type="Pfam" id="PF14500">
    <property type="entry name" value="MMS19_N"/>
    <property type="match status" value="1"/>
</dbReference>
<reference evidence="8" key="1">
    <citation type="submission" date="2019-11" db="EMBL/GenBank/DDBJ databases">
        <authorList>
            <person name="Liu Y."/>
            <person name="Hou J."/>
            <person name="Li T.-Q."/>
            <person name="Guan C.-H."/>
            <person name="Wu X."/>
            <person name="Wu H.-Z."/>
            <person name="Ling F."/>
            <person name="Zhang R."/>
            <person name="Shi X.-G."/>
            <person name="Ren J.-P."/>
            <person name="Chen E.-F."/>
            <person name="Sun J.-M."/>
        </authorList>
    </citation>
    <scope>NUCLEOTIDE SEQUENCE</scope>
    <source>
        <strain evidence="8">Adult_tree_wgs_1</strain>
        <tissue evidence="8">Leaves</tissue>
    </source>
</reference>